<dbReference type="GeneID" id="97391176"/>
<accession>A0A173RNU4</accession>
<keyword evidence="1" id="KW-0175">Coiled coil</keyword>
<evidence type="ECO:0000313" key="2">
    <source>
        <dbReference type="EMBL" id="CUM78858.1"/>
    </source>
</evidence>
<dbReference type="InterPro" id="IPR009636">
    <property type="entry name" value="SCAF"/>
</dbReference>
<gene>
    <name evidence="2" type="ORF">ERS852448_00497</name>
</gene>
<dbReference type="Pfam" id="PF06810">
    <property type="entry name" value="Phage_scaffold"/>
    <property type="match status" value="1"/>
</dbReference>
<proteinExistence type="predicted"/>
<dbReference type="RefSeq" id="WP_055289210.1">
    <property type="nucleotide sequence ID" value="NZ_CP173382.1"/>
</dbReference>
<sequence length="203" mass="22359">MKNIFDIMKEFGIEVPEDHKKDFEKAVLENYKTMADYDKQTEKLTKANDTIKASDTAMKDLQTKLDEYKDVDVSALNQRITDLETEKGNIESDYQKKLAERDFNDLIKEGIAAAHGKNVKAITALLDTETLMQSKNQKEDIAAAIKTLTEAEDSKMLFGDAIEIAGKGNPIGDIGGGKLTPEEKEEADCRAAMGLPPVGEGGK</sequence>
<reference evidence="2 3" key="1">
    <citation type="submission" date="2015-09" db="EMBL/GenBank/DDBJ databases">
        <authorList>
            <consortium name="Pathogen Informatics"/>
        </authorList>
    </citation>
    <scope>NUCLEOTIDE SEQUENCE [LARGE SCALE GENOMIC DNA]</scope>
    <source>
        <strain evidence="2 3">2789STDY5608891</strain>
    </source>
</reference>
<dbReference type="AlphaFoldDB" id="A0A173RNU4"/>
<dbReference type="STRING" id="39490.ERS852448_00497"/>
<dbReference type="Proteomes" id="UP000095492">
    <property type="component" value="Unassembled WGS sequence"/>
</dbReference>
<evidence type="ECO:0000256" key="1">
    <source>
        <dbReference type="SAM" id="Coils"/>
    </source>
</evidence>
<feature type="coiled-coil region" evidence="1">
    <location>
        <begin position="51"/>
        <end position="93"/>
    </location>
</feature>
<name>A0A173RNU4_EUBRA</name>
<protein>
    <submittedName>
        <fullName evidence="2">Phage minor structural protein GP20</fullName>
    </submittedName>
</protein>
<dbReference type="OrthoDB" id="2067520at2"/>
<organism evidence="2 3">
    <name type="scientific">Eubacterium ramulus</name>
    <dbReference type="NCBI Taxonomy" id="39490"/>
    <lineage>
        <taxon>Bacteria</taxon>
        <taxon>Bacillati</taxon>
        <taxon>Bacillota</taxon>
        <taxon>Clostridia</taxon>
        <taxon>Eubacteriales</taxon>
        <taxon>Eubacteriaceae</taxon>
        <taxon>Eubacterium</taxon>
    </lineage>
</organism>
<dbReference type="EMBL" id="CYYA01000002">
    <property type="protein sequence ID" value="CUM78858.1"/>
    <property type="molecule type" value="Genomic_DNA"/>
</dbReference>
<evidence type="ECO:0000313" key="3">
    <source>
        <dbReference type="Proteomes" id="UP000095492"/>
    </source>
</evidence>